<keyword evidence="4" id="KW-0479">Metal-binding</keyword>
<keyword evidence="10" id="KW-1185">Reference proteome</keyword>
<dbReference type="InterPro" id="IPR002401">
    <property type="entry name" value="Cyt_P450_E_grp-I"/>
</dbReference>
<dbReference type="RefSeq" id="XP_070896122.1">
    <property type="nucleotide sequence ID" value="XM_071043286.1"/>
</dbReference>
<dbReference type="SUPFAM" id="SSF48264">
    <property type="entry name" value="Cytochrome P450"/>
    <property type="match status" value="1"/>
</dbReference>
<evidence type="ECO:0000256" key="2">
    <source>
        <dbReference type="ARBA" id="ARBA00010617"/>
    </source>
</evidence>
<comment type="similarity">
    <text evidence="2">Belongs to the cytochrome P450 family.</text>
</comment>
<dbReference type="InterPro" id="IPR001128">
    <property type="entry name" value="Cyt_P450"/>
</dbReference>
<dbReference type="PRINTS" id="PR00463">
    <property type="entry name" value="EP450I"/>
</dbReference>
<evidence type="ECO:0000256" key="7">
    <source>
        <dbReference type="ARBA" id="ARBA00023033"/>
    </source>
</evidence>
<dbReference type="Gene3D" id="1.10.630.10">
    <property type="entry name" value="Cytochrome P450"/>
    <property type="match status" value="1"/>
</dbReference>
<evidence type="ECO:0000256" key="4">
    <source>
        <dbReference type="ARBA" id="ARBA00022723"/>
    </source>
</evidence>
<keyword evidence="8" id="KW-0812">Transmembrane</keyword>
<gene>
    <name evidence="9" type="ORF">BJX68DRAFT_257122</name>
</gene>
<comment type="caution">
    <text evidence="9">The sequence shown here is derived from an EMBL/GenBank/DDBJ whole genome shotgun (WGS) entry which is preliminary data.</text>
</comment>
<dbReference type="GeneID" id="98158450"/>
<accession>A0ABR4JXA3</accession>
<name>A0ABR4JXA3_9EURO</name>
<keyword evidence="6" id="KW-0408">Iron</keyword>
<evidence type="ECO:0000256" key="6">
    <source>
        <dbReference type="ARBA" id="ARBA00023004"/>
    </source>
</evidence>
<evidence type="ECO:0000313" key="9">
    <source>
        <dbReference type="EMBL" id="KAL2844427.1"/>
    </source>
</evidence>
<proteinExistence type="inferred from homology"/>
<dbReference type="InterPro" id="IPR050121">
    <property type="entry name" value="Cytochrome_P450_monoxygenase"/>
</dbReference>
<dbReference type="PANTHER" id="PTHR24305:SF157">
    <property type="entry name" value="N-ACETYLTRYPTOPHAN 6-HYDROXYLASE IVOC-RELATED"/>
    <property type="match status" value="1"/>
</dbReference>
<evidence type="ECO:0000256" key="8">
    <source>
        <dbReference type="SAM" id="Phobius"/>
    </source>
</evidence>
<keyword evidence="8" id="KW-0472">Membrane</keyword>
<dbReference type="Proteomes" id="UP001610444">
    <property type="component" value="Unassembled WGS sequence"/>
</dbReference>
<evidence type="ECO:0000256" key="5">
    <source>
        <dbReference type="ARBA" id="ARBA00023002"/>
    </source>
</evidence>
<evidence type="ECO:0000256" key="1">
    <source>
        <dbReference type="ARBA" id="ARBA00001971"/>
    </source>
</evidence>
<evidence type="ECO:0000313" key="10">
    <source>
        <dbReference type="Proteomes" id="UP001610444"/>
    </source>
</evidence>
<dbReference type="InterPro" id="IPR036396">
    <property type="entry name" value="Cyt_P450_sf"/>
</dbReference>
<feature type="transmembrane region" description="Helical" evidence="8">
    <location>
        <begin position="220"/>
        <end position="239"/>
    </location>
</feature>
<dbReference type="Pfam" id="PF00067">
    <property type="entry name" value="p450"/>
    <property type="match status" value="2"/>
</dbReference>
<sequence>MGVPLFWLAVSGTAALVLLVSRTIYRLYFHPLSHIPGPKLAAATHLYEFYYDVWRSGRYLFEIEKMHRQYGPIVRITPREIHINDPEFYDEIYAPSSRRREKDPAHVPLYSVTKSMIATINHDHHRFRRNILNNFFSKRSVVELTSMIQERVQKLIQRLEGFYRAKTPMQVDDAFTALTADIITYYSYGKLWGFLEDENFRSDIRQASSELSAMVHLNRFFPFLAPMLMMIPVWLIGLVSPGKGRLLKFQRSILDTTIHSSQASEKESGKSTRTIAHRLSDPALPADERSIARQEEESLIVLAAGTETTGRVLSLAAYYIYQDQNVLRRLREEVQTVLPTPASTCALSELEQLPYLVNPLTIAHSAVVSESLRVANPVIGRTPRVAPDEALRYKNYTIPPGAYRWLQAKGQRLDRYLTSFTKGSRACLGINLAYAEMYMALAHLVRRIDLEIDNTHPEEMEVKRDFFVWYTEHDEPRVRARVVGILAD</sequence>
<dbReference type="PRINTS" id="PR00385">
    <property type="entry name" value="P450"/>
</dbReference>
<keyword evidence="7" id="KW-0503">Monooxygenase</keyword>
<keyword evidence="8" id="KW-1133">Transmembrane helix</keyword>
<reference evidence="9 10" key="1">
    <citation type="submission" date="2024-07" db="EMBL/GenBank/DDBJ databases">
        <title>Section-level genome sequencing and comparative genomics of Aspergillus sections Usti and Cavernicolus.</title>
        <authorList>
            <consortium name="Lawrence Berkeley National Laboratory"/>
            <person name="Nybo J.L."/>
            <person name="Vesth T.C."/>
            <person name="Theobald S."/>
            <person name="Frisvad J.C."/>
            <person name="Larsen T.O."/>
            <person name="Kjaerboelling I."/>
            <person name="Rothschild-Mancinelli K."/>
            <person name="Lyhne E.K."/>
            <person name="Kogle M.E."/>
            <person name="Barry K."/>
            <person name="Clum A."/>
            <person name="Na H."/>
            <person name="Ledsgaard L."/>
            <person name="Lin J."/>
            <person name="Lipzen A."/>
            <person name="Kuo A."/>
            <person name="Riley R."/>
            <person name="Mondo S."/>
            <person name="LaButti K."/>
            <person name="Haridas S."/>
            <person name="Pangalinan J."/>
            <person name="Salamov A.A."/>
            <person name="Simmons B.A."/>
            <person name="Magnuson J.K."/>
            <person name="Chen J."/>
            <person name="Drula E."/>
            <person name="Henrissat B."/>
            <person name="Wiebenga A."/>
            <person name="Lubbers R.J."/>
            <person name="Gomes A.C."/>
            <person name="Macurrencykelacurrency M.R."/>
            <person name="Stajich J."/>
            <person name="Grigoriev I.V."/>
            <person name="Mortensen U.H."/>
            <person name="De vries R.P."/>
            <person name="Baker S.E."/>
            <person name="Andersen M.R."/>
        </authorList>
    </citation>
    <scope>NUCLEOTIDE SEQUENCE [LARGE SCALE GENOMIC DNA]</scope>
    <source>
        <strain evidence="9 10">CBS 756.74</strain>
    </source>
</reference>
<comment type="cofactor">
    <cofactor evidence="1">
        <name>heme</name>
        <dbReference type="ChEBI" id="CHEBI:30413"/>
    </cofactor>
</comment>
<keyword evidence="5" id="KW-0560">Oxidoreductase</keyword>
<dbReference type="EMBL" id="JBFXLR010000041">
    <property type="protein sequence ID" value="KAL2844427.1"/>
    <property type="molecule type" value="Genomic_DNA"/>
</dbReference>
<dbReference type="PANTHER" id="PTHR24305">
    <property type="entry name" value="CYTOCHROME P450"/>
    <property type="match status" value="1"/>
</dbReference>
<evidence type="ECO:0000256" key="3">
    <source>
        <dbReference type="ARBA" id="ARBA00022617"/>
    </source>
</evidence>
<dbReference type="CDD" id="cd11062">
    <property type="entry name" value="CYP58-like"/>
    <property type="match status" value="1"/>
</dbReference>
<feature type="transmembrane region" description="Helical" evidence="8">
    <location>
        <begin position="6"/>
        <end position="25"/>
    </location>
</feature>
<organism evidence="9 10">
    <name type="scientific">Aspergillus pseudodeflectus</name>
    <dbReference type="NCBI Taxonomy" id="176178"/>
    <lineage>
        <taxon>Eukaryota</taxon>
        <taxon>Fungi</taxon>
        <taxon>Dikarya</taxon>
        <taxon>Ascomycota</taxon>
        <taxon>Pezizomycotina</taxon>
        <taxon>Eurotiomycetes</taxon>
        <taxon>Eurotiomycetidae</taxon>
        <taxon>Eurotiales</taxon>
        <taxon>Aspergillaceae</taxon>
        <taxon>Aspergillus</taxon>
        <taxon>Aspergillus subgen. Nidulantes</taxon>
    </lineage>
</organism>
<protein>
    <submittedName>
        <fullName evidence="9">Cytochrome P450</fullName>
    </submittedName>
</protein>
<keyword evidence="3" id="KW-0349">Heme</keyword>